<evidence type="ECO:0000256" key="10">
    <source>
        <dbReference type="ARBA" id="ARBA00023043"/>
    </source>
</evidence>
<name>A0A8X6LAA7_TRICU</name>
<evidence type="ECO:0000256" key="12">
    <source>
        <dbReference type="ARBA" id="ARBA00023298"/>
    </source>
</evidence>
<evidence type="ECO:0000256" key="14">
    <source>
        <dbReference type="ARBA" id="ARBA00049715"/>
    </source>
</evidence>
<keyword evidence="11" id="KW-0472">Membrane</keyword>
<keyword evidence="8" id="KW-0677">Repeat</keyword>
<dbReference type="GO" id="GO:0044231">
    <property type="term" value="C:host cell presynaptic membrane"/>
    <property type="evidence" value="ECO:0007669"/>
    <property type="project" value="UniProtKB-KW"/>
</dbReference>
<dbReference type="SMART" id="SM00248">
    <property type="entry name" value="ANK"/>
    <property type="match status" value="7"/>
</dbReference>
<dbReference type="PROSITE" id="PS50297">
    <property type="entry name" value="ANK_REP_REGION"/>
    <property type="match status" value="3"/>
</dbReference>
<evidence type="ECO:0000256" key="13">
    <source>
        <dbReference type="ARBA" id="ARBA00049657"/>
    </source>
</evidence>
<dbReference type="Pfam" id="PF12796">
    <property type="entry name" value="Ank_2"/>
    <property type="match status" value="1"/>
</dbReference>
<accession>A0A8X6LAA7</accession>
<keyword evidence="3" id="KW-0268">Exocytosis</keyword>
<evidence type="ECO:0000313" key="17">
    <source>
        <dbReference type="EMBL" id="GFR03461.1"/>
    </source>
</evidence>
<feature type="repeat" description="ANK" evidence="16">
    <location>
        <begin position="45"/>
        <end position="79"/>
    </location>
</feature>
<evidence type="ECO:0000256" key="5">
    <source>
        <dbReference type="ARBA" id="ARBA00022537"/>
    </source>
</evidence>
<evidence type="ECO:0000256" key="4">
    <source>
        <dbReference type="ARBA" id="ARBA00022525"/>
    </source>
</evidence>
<evidence type="ECO:0000256" key="7">
    <source>
        <dbReference type="ARBA" id="ARBA00022699"/>
    </source>
</evidence>
<comment type="subunit">
    <text evidence="14">Homotetramer in membranes.</text>
</comment>
<feature type="repeat" description="ANK" evidence="16">
    <location>
        <begin position="114"/>
        <end position="146"/>
    </location>
</feature>
<keyword evidence="6" id="KW-0800">Toxin</keyword>
<dbReference type="PANTHER" id="PTHR24198:SF165">
    <property type="entry name" value="ANKYRIN REPEAT-CONTAINING PROTEIN-RELATED"/>
    <property type="match status" value="1"/>
</dbReference>
<keyword evidence="5" id="KW-1052">Target cell membrane</keyword>
<dbReference type="AlphaFoldDB" id="A0A8X6LAA7"/>
<keyword evidence="10 16" id="KW-0040">ANK repeat</keyword>
<dbReference type="GO" id="GO:0006887">
    <property type="term" value="P:exocytosis"/>
    <property type="evidence" value="ECO:0007669"/>
    <property type="project" value="UniProtKB-KW"/>
</dbReference>
<dbReference type="Proteomes" id="UP000887116">
    <property type="component" value="Unassembled WGS sequence"/>
</dbReference>
<feature type="repeat" description="ANK" evidence="16">
    <location>
        <begin position="80"/>
        <end position="113"/>
    </location>
</feature>
<dbReference type="OrthoDB" id="6425515at2759"/>
<keyword evidence="7" id="KW-0528">Neurotoxin</keyword>
<reference evidence="17" key="1">
    <citation type="submission" date="2020-07" db="EMBL/GenBank/DDBJ databases">
        <title>Multicomponent nature underlies the extraordinary mechanical properties of spider dragline silk.</title>
        <authorList>
            <person name="Kono N."/>
            <person name="Nakamura H."/>
            <person name="Mori M."/>
            <person name="Yoshida Y."/>
            <person name="Ohtoshi R."/>
            <person name="Malay A.D."/>
            <person name="Moran D.A.P."/>
            <person name="Tomita M."/>
            <person name="Numata K."/>
            <person name="Arakawa K."/>
        </authorList>
    </citation>
    <scope>NUCLEOTIDE SEQUENCE</scope>
</reference>
<evidence type="ECO:0000256" key="3">
    <source>
        <dbReference type="ARBA" id="ARBA00022483"/>
    </source>
</evidence>
<comment type="caution">
    <text evidence="17">The sequence shown here is derived from an EMBL/GenBank/DDBJ whole genome shotgun (WGS) entry which is preliminary data.</text>
</comment>
<dbReference type="Gene3D" id="1.25.40.20">
    <property type="entry name" value="Ankyrin repeat-containing domain"/>
    <property type="match status" value="3"/>
</dbReference>
<keyword evidence="18" id="KW-1185">Reference proteome</keyword>
<dbReference type="InterPro" id="IPR036770">
    <property type="entry name" value="Ankyrin_rpt-contain_sf"/>
</dbReference>
<evidence type="ECO:0000256" key="15">
    <source>
        <dbReference type="ARBA" id="ARBA00049811"/>
    </source>
</evidence>
<keyword evidence="9" id="KW-0638">Presynaptic neurotoxin</keyword>
<proteinExistence type="inferred from homology"/>
<comment type="similarity">
    <text evidence="13">Belongs to the cationic peptide 01 (latrotoxin) family. 03 (alpha-latrotoxin) subfamily.</text>
</comment>
<evidence type="ECO:0000313" key="18">
    <source>
        <dbReference type="Proteomes" id="UP000887116"/>
    </source>
</evidence>
<dbReference type="EMBL" id="BMAO01015681">
    <property type="protein sequence ID" value="GFR03461.1"/>
    <property type="molecule type" value="Genomic_DNA"/>
</dbReference>
<keyword evidence="12" id="KW-1053">Target membrane</keyword>
<evidence type="ECO:0000256" key="16">
    <source>
        <dbReference type="PROSITE-ProRule" id="PRU00023"/>
    </source>
</evidence>
<dbReference type="GO" id="GO:0005576">
    <property type="term" value="C:extracellular region"/>
    <property type="evidence" value="ECO:0007669"/>
    <property type="project" value="UniProtKB-SubCell"/>
</dbReference>
<comment type="subcellular location">
    <subcellularLocation>
        <location evidence="2">Secreted</location>
    </subcellularLocation>
    <subcellularLocation>
        <location evidence="1">Target cell membrane</location>
    </subcellularLocation>
</comment>
<evidence type="ECO:0000256" key="2">
    <source>
        <dbReference type="ARBA" id="ARBA00004613"/>
    </source>
</evidence>
<dbReference type="PANTHER" id="PTHR24198">
    <property type="entry name" value="ANKYRIN REPEAT AND PROTEIN KINASE DOMAIN-CONTAINING PROTEIN"/>
    <property type="match status" value="1"/>
</dbReference>
<gene>
    <name evidence="17" type="primary">AVEN_209387_1</name>
    <name evidence="17" type="ORF">TNCT_623151</name>
</gene>
<evidence type="ECO:0000256" key="11">
    <source>
        <dbReference type="ARBA" id="ARBA00023136"/>
    </source>
</evidence>
<organism evidence="17 18">
    <name type="scientific">Trichonephila clavata</name>
    <name type="common">Joro spider</name>
    <name type="synonym">Nephila clavata</name>
    <dbReference type="NCBI Taxonomy" id="2740835"/>
    <lineage>
        <taxon>Eukaryota</taxon>
        <taxon>Metazoa</taxon>
        <taxon>Ecdysozoa</taxon>
        <taxon>Arthropoda</taxon>
        <taxon>Chelicerata</taxon>
        <taxon>Arachnida</taxon>
        <taxon>Araneae</taxon>
        <taxon>Araneomorphae</taxon>
        <taxon>Entelegynae</taxon>
        <taxon>Araneoidea</taxon>
        <taxon>Nephilidae</taxon>
        <taxon>Trichonephila</taxon>
    </lineage>
</organism>
<dbReference type="SUPFAM" id="SSF48403">
    <property type="entry name" value="Ankyrin repeat"/>
    <property type="match status" value="1"/>
</dbReference>
<dbReference type="Pfam" id="PF00023">
    <property type="entry name" value="Ank"/>
    <property type="match status" value="2"/>
</dbReference>
<dbReference type="GO" id="GO:0090729">
    <property type="term" value="F:toxin activity"/>
    <property type="evidence" value="ECO:0007669"/>
    <property type="project" value="UniProtKB-KW"/>
</dbReference>
<feature type="repeat" description="ANK" evidence="16">
    <location>
        <begin position="183"/>
        <end position="215"/>
    </location>
</feature>
<sequence>MAFYIRRQRKIDETFLNYIKNGNPDPCMVREMIAQGANVNSRDIYCNTVLHLAMRHCYNKLAVVSVLLKAGANPNKINAVKKTPLRMAIKYGQDMPVISELIKSGANINFLDKKDNSPLHFAVAHFRQPVVDAFLKLKADVNVKNCHGNNVLHQCVLCHNLHTIRKILQSKDYTADIDAKNNDDETPLMLAVKSGDYEIVKELLSFGASVLIPDKHGSSLLHAALKKPYPNLNLIGELVRYDADICRYDVHSSPLHLALDRYYSQPSDELETAKTLLIYDALRNSDRTDWCKSNIGSKYGDILPELLEFYKKCLNEVKKMKLELIHKNYSFLEFVIQGLSSKALFQKRTIYKTFTVNQILHICNEYPIYRNIIACRLEKINLRRKLMDINVYVKKENEECKVFLDLDSVFTLSHYLTNLDLLNLIEAFSDLQAPCQDFGYLTLTSRKPEKRKYESDD</sequence>
<keyword evidence="4" id="KW-0964">Secreted</keyword>
<dbReference type="InterPro" id="IPR002110">
    <property type="entry name" value="Ankyrin_rpt"/>
</dbReference>
<protein>
    <recommendedName>
        <fullName evidence="15">Alpha-latrotoxin</fullName>
    </recommendedName>
</protein>
<dbReference type="GO" id="GO:0044218">
    <property type="term" value="C:other organism cell membrane"/>
    <property type="evidence" value="ECO:0007669"/>
    <property type="project" value="UniProtKB-KW"/>
</dbReference>
<evidence type="ECO:0000256" key="9">
    <source>
        <dbReference type="ARBA" id="ARBA00023028"/>
    </source>
</evidence>
<evidence type="ECO:0000256" key="8">
    <source>
        <dbReference type="ARBA" id="ARBA00022737"/>
    </source>
</evidence>
<evidence type="ECO:0000256" key="6">
    <source>
        <dbReference type="ARBA" id="ARBA00022656"/>
    </source>
</evidence>
<evidence type="ECO:0000256" key="1">
    <source>
        <dbReference type="ARBA" id="ARBA00004175"/>
    </source>
</evidence>
<dbReference type="PROSITE" id="PS50088">
    <property type="entry name" value="ANK_REPEAT"/>
    <property type="match status" value="4"/>
</dbReference>